<keyword evidence="1" id="KW-0863">Zinc-finger</keyword>
<dbReference type="InterPro" id="IPR036236">
    <property type="entry name" value="Znf_C2H2_sf"/>
</dbReference>
<sequence length="481" mass="51476">RGGSLHSAKEDRRMEALLMGGRSTVGRSDAIDFSKRLRDGCKVSFISSARVTEEDANDWMALPLLEEHETEAMCARRNFLLLHVPSLREFLHKLDALPPPPTVDQKPIEGDPDIDTNSVVEASVISTVSSVFTASSHFDDVVDDERNLTASETPSATMKSLPSTSPITDSSPFEPTNATSEQGGLRRVIENGSMNDLAEFFVQNAASMQNAVAPDPTEMPSYSTIPPPICTFKIEPAPAVDCGSTEIASVADPSITLSSLIAAAAAGLPVAALHNASIAAAAAPAVADLPPIRTLNAVAVKKQVTVQSPCPLCYVMIEKLDEAKAHIEDGSCSQIGAHACDVCAKRLASKWTLKKHMERHADKPRCVFCSNVFSSLEELRDHNLLSGHMFRPEEAGAGSLELGALRKKRRNEQKEAIRNKESADNLASVVATLGEQLQQTAVAAAGSAATTKQPVAKKRKTTPMEDEAANAVAFLMSEEVQ</sequence>
<comment type="caution">
    <text evidence="4">The sequence shown here is derived from an EMBL/GenBank/DDBJ whole genome shotgun (WGS) entry which is preliminary data.</text>
</comment>
<feature type="compositionally biased region" description="Polar residues" evidence="2">
    <location>
        <begin position="148"/>
        <end position="182"/>
    </location>
</feature>
<dbReference type="SUPFAM" id="SSF57667">
    <property type="entry name" value="beta-beta-alpha zinc fingers"/>
    <property type="match status" value="1"/>
</dbReference>
<dbReference type="EMBL" id="BTSX01000003">
    <property type="protein sequence ID" value="GMS87189.1"/>
    <property type="molecule type" value="Genomic_DNA"/>
</dbReference>
<gene>
    <name evidence="4" type="ORF">PENTCL1PPCAC_9364</name>
</gene>
<feature type="domain" description="C2H2-type" evidence="3">
    <location>
        <begin position="338"/>
        <end position="365"/>
    </location>
</feature>
<evidence type="ECO:0000256" key="1">
    <source>
        <dbReference type="PROSITE-ProRule" id="PRU00042"/>
    </source>
</evidence>
<dbReference type="GO" id="GO:0008270">
    <property type="term" value="F:zinc ion binding"/>
    <property type="evidence" value="ECO:0007669"/>
    <property type="project" value="UniProtKB-KW"/>
</dbReference>
<dbReference type="PROSITE" id="PS00028">
    <property type="entry name" value="ZINC_FINGER_C2H2_1"/>
    <property type="match status" value="1"/>
</dbReference>
<evidence type="ECO:0000313" key="5">
    <source>
        <dbReference type="Proteomes" id="UP001432027"/>
    </source>
</evidence>
<dbReference type="SMART" id="SM00355">
    <property type="entry name" value="ZnF_C2H2"/>
    <property type="match status" value="2"/>
</dbReference>
<keyword evidence="1" id="KW-0862">Zinc</keyword>
<proteinExistence type="predicted"/>
<evidence type="ECO:0000256" key="2">
    <source>
        <dbReference type="SAM" id="MobiDB-lite"/>
    </source>
</evidence>
<name>A0AAV5T3S6_9BILA</name>
<dbReference type="InterPro" id="IPR013087">
    <property type="entry name" value="Znf_C2H2_type"/>
</dbReference>
<feature type="non-terminal residue" evidence="4">
    <location>
        <position position="1"/>
    </location>
</feature>
<dbReference type="AlphaFoldDB" id="A0AAV5T3S6"/>
<dbReference type="Gene3D" id="3.30.160.60">
    <property type="entry name" value="Classic Zinc Finger"/>
    <property type="match status" value="1"/>
</dbReference>
<feature type="region of interest" description="Disordered" evidence="2">
    <location>
        <begin position="146"/>
        <end position="183"/>
    </location>
</feature>
<keyword evidence="1" id="KW-0479">Metal-binding</keyword>
<feature type="non-terminal residue" evidence="4">
    <location>
        <position position="481"/>
    </location>
</feature>
<protein>
    <recommendedName>
        <fullName evidence="3">C2H2-type domain-containing protein</fullName>
    </recommendedName>
</protein>
<dbReference type="PROSITE" id="PS50157">
    <property type="entry name" value="ZINC_FINGER_C2H2_2"/>
    <property type="match status" value="1"/>
</dbReference>
<organism evidence="4 5">
    <name type="scientific">Pristionchus entomophagus</name>
    <dbReference type="NCBI Taxonomy" id="358040"/>
    <lineage>
        <taxon>Eukaryota</taxon>
        <taxon>Metazoa</taxon>
        <taxon>Ecdysozoa</taxon>
        <taxon>Nematoda</taxon>
        <taxon>Chromadorea</taxon>
        <taxon>Rhabditida</taxon>
        <taxon>Rhabditina</taxon>
        <taxon>Diplogasteromorpha</taxon>
        <taxon>Diplogasteroidea</taxon>
        <taxon>Neodiplogasteridae</taxon>
        <taxon>Pristionchus</taxon>
    </lineage>
</organism>
<reference evidence="4" key="1">
    <citation type="submission" date="2023-10" db="EMBL/GenBank/DDBJ databases">
        <title>Genome assembly of Pristionchus species.</title>
        <authorList>
            <person name="Yoshida K."/>
            <person name="Sommer R.J."/>
        </authorList>
    </citation>
    <scope>NUCLEOTIDE SEQUENCE</scope>
    <source>
        <strain evidence="4">RS0144</strain>
    </source>
</reference>
<accession>A0AAV5T3S6</accession>
<keyword evidence="5" id="KW-1185">Reference proteome</keyword>
<evidence type="ECO:0000259" key="3">
    <source>
        <dbReference type="PROSITE" id="PS50157"/>
    </source>
</evidence>
<dbReference type="Proteomes" id="UP001432027">
    <property type="component" value="Unassembled WGS sequence"/>
</dbReference>
<evidence type="ECO:0000313" key="4">
    <source>
        <dbReference type="EMBL" id="GMS87189.1"/>
    </source>
</evidence>